<dbReference type="Gene3D" id="3.40.630.30">
    <property type="match status" value="1"/>
</dbReference>
<proteinExistence type="predicted"/>
<dbReference type="PROSITE" id="PS51729">
    <property type="entry name" value="GNAT_YJDJ"/>
    <property type="match status" value="1"/>
</dbReference>
<protein>
    <submittedName>
        <fullName evidence="2">GNAT family N-acetyltransferase</fullName>
        <ecNumber evidence="2">2.3.1.-</ecNumber>
    </submittedName>
</protein>
<comment type="caution">
    <text evidence="2">The sequence shown here is derived from an EMBL/GenBank/DDBJ whole genome shotgun (WGS) entry which is preliminary data.</text>
</comment>
<dbReference type="EMBL" id="JAUYVH010000003">
    <property type="protein sequence ID" value="MDQ9170372.1"/>
    <property type="molecule type" value="Genomic_DNA"/>
</dbReference>
<dbReference type="SUPFAM" id="SSF55729">
    <property type="entry name" value="Acyl-CoA N-acyltransferases (Nat)"/>
    <property type="match status" value="1"/>
</dbReference>
<dbReference type="RefSeq" id="WP_338436293.1">
    <property type="nucleotide sequence ID" value="NZ_JAUYVH010000003.1"/>
</dbReference>
<gene>
    <name evidence="2" type="ORF">Q8A64_08100</name>
</gene>
<dbReference type="EC" id="2.3.1.-" evidence="2"/>
<accession>A0ABU1BMZ1</accession>
<feature type="domain" description="N-acetyltransferase" evidence="1">
    <location>
        <begin position="9"/>
        <end position="95"/>
    </location>
</feature>
<dbReference type="InterPro" id="IPR016181">
    <property type="entry name" value="Acyl_CoA_acyltransferase"/>
</dbReference>
<dbReference type="PANTHER" id="PTHR31435">
    <property type="entry name" value="PROTEIN NATD1"/>
    <property type="match status" value="1"/>
</dbReference>
<keyword evidence="3" id="KW-1185">Reference proteome</keyword>
<dbReference type="Pfam" id="PF14542">
    <property type="entry name" value="Acetyltransf_CG"/>
    <property type="match status" value="1"/>
</dbReference>
<dbReference type="Proteomes" id="UP001225596">
    <property type="component" value="Unassembled WGS sequence"/>
</dbReference>
<dbReference type="GO" id="GO:0016746">
    <property type="term" value="F:acyltransferase activity"/>
    <property type="evidence" value="ECO:0007669"/>
    <property type="project" value="UniProtKB-KW"/>
</dbReference>
<dbReference type="InterPro" id="IPR031165">
    <property type="entry name" value="GNAT_YJDJ"/>
</dbReference>
<sequence length="104" mass="12026">MAKRESKATADDACQRFHLMGNDRIKGFIEYYPFERFVIVTHTEVLPELEGKGNGSELARRAVAFFQEEGKQVVPVCGFFAQFLRKHPEYIDVVTPESRRIFNI</sequence>
<keyword evidence="2" id="KW-0012">Acyltransferase</keyword>
<organism evidence="2 3">
    <name type="scientific">Keguizhuia sedimenti</name>
    <dbReference type="NCBI Taxonomy" id="3064264"/>
    <lineage>
        <taxon>Bacteria</taxon>
        <taxon>Pseudomonadati</taxon>
        <taxon>Pseudomonadota</taxon>
        <taxon>Betaproteobacteria</taxon>
        <taxon>Burkholderiales</taxon>
        <taxon>Oxalobacteraceae</taxon>
        <taxon>Keguizhuia</taxon>
    </lineage>
</organism>
<evidence type="ECO:0000259" key="1">
    <source>
        <dbReference type="PROSITE" id="PS51729"/>
    </source>
</evidence>
<dbReference type="PANTHER" id="PTHR31435:SF10">
    <property type="entry name" value="BSR4717 PROTEIN"/>
    <property type="match status" value="1"/>
</dbReference>
<name>A0ABU1BMZ1_9BURK</name>
<keyword evidence="2" id="KW-0808">Transferase</keyword>
<dbReference type="InterPro" id="IPR045057">
    <property type="entry name" value="Gcn5-rel_NAT"/>
</dbReference>
<reference evidence="2 3" key="1">
    <citation type="submission" date="2023-08" db="EMBL/GenBank/DDBJ databases">
        <title>Oxalobacteraceae gen .nov., isolated from river sludge outside the plant.</title>
        <authorList>
            <person name="Zhao S.Y."/>
        </authorList>
    </citation>
    <scope>NUCLEOTIDE SEQUENCE [LARGE SCALE GENOMIC DNA]</scope>
    <source>
        <strain evidence="2 3">R-40</strain>
    </source>
</reference>
<evidence type="ECO:0000313" key="3">
    <source>
        <dbReference type="Proteomes" id="UP001225596"/>
    </source>
</evidence>
<evidence type="ECO:0000313" key="2">
    <source>
        <dbReference type="EMBL" id="MDQ9170372.1"/>
    </source>
</evidence>